<accession>A0A212JVN3</accession>
<dbReference type="EMBL" id="FLUP01000001">
    <property type="protein sequence ID" value="SBW03519.1"/>
    <property type="molecule type" value="Genomic_DNA"/>
</dbReference>
<sequence>MSRWKHAGFILPLVIAFAALVVIPAGAMASEGHAAPRWGDFGWRVLNFVIFAGILWYFVGGLAKRFFKNRREGIKNALDDLDERRKTAKEQLASVETRIANLNAEREAILAESRQQAEALKQGIVEEAHRQAAQIVEQARLTAENEGRAIFAEVRASIADEIVNAAEKALSSKLNAAEHDKLIANSLNKVVLH</sequence>
<dbReference type="PANTHER" id="PTHR34264:SF3">
    <property type="entry name" value="ATP SYNTHASE SUBUNIT B, CHLOROPLASTIC"/>
    <property type="match status" value="1"/>
</dbReference>
<dbReference type="GO" id="GO:0045259">
    <property type="term" value="C:proton-transporting ATP synthase complex"/>
    <property type="evidence" value="ECO:0007669"/>
    <property type="project" value="UniProtKB-KW"/>
</dbReference>
<evidence type="ECO:0000256" key="2">
    <source>
        <dbReference type="ARBA" id="ARBA00022547"/>
    </source>
</evidence>
<evidence type="ECO:0000256" key="6">
    <source>
        <dbReference type="ARBA" id="ARBA00023065"/>
    </source>
</evidence>
<comment type="subcellular location">
    <subcellularLocation>
        <location evidence="12">Cell membrane</location>
        <topology evidence="12">Single-pass membrane protein</topology>
    </subcellularLocation>
    <subcellularLocation>
        <location evidence="11">Endomembrane system</location>
        <topology evidence="11">Single-pass membrane protein</topology>
    </subcellularLocation>
</comment>
<evidence type="ECO:0000256" key="12">
    <source>
        <dbReference type="HAMAP-Rule" id="MF_01398"/>
    </source>
</evidence>
<evidence type="ECO:0000256" key="14">
    <source>
        <dbReference type="SAM" id="Coils"/>
    </source>
</evidence>
<dbReference type="GO" id="GO:0046933">
    <property type="term" value="F:proton-transporting ATP synthase activity, rotational mechanism"/>
    <property type="evidence" value="ECO:0007669"/>
    <property type="project" value="UniProtKB-UniRule"/>
</dbReference>
<dbReference type="InterPro" id="IPR002146">
    <property type="entry name" value="ATP_synth_b/b'su_bac/chlpt"/>
</dbReference>
<evidence type="ECO:0000256" key="11">
    <source>
        <dbReference type="ARBA" id="ARBA00037847"/>
    </source>
</evidence>
<evidence type="ECO:0000256" key="9">
    <source>
        <dbReference type="ARBA" id="ARBA00025198"/>
    </source>
</evidence>
<evidence type="ECO:0000256" key="1">
    <source>
        <dbReference type="ARBA" id="ARBA00022448"/>
    </source>
</evidence>
<evidence type="ECO:0000256" key="10">
    <source>
        <dbReference type="ARBA" id="ARBA00025614"/>
    </source>
</evidence>
<comment type="subunit">
    <text evidence="12">F-type ATPases have 2 components, F(1) - the catalytic core - and F(0) - the membrane proton channel. F(1) has five subunits: alpha(3), beta(3), gamma(1), delta(1), epsilon(1). F(0) has three main subunits: a(1), b(2) and c(10-14). The alpha and beta chains form an alternating ring which encloses part of the gamma chain. F(1) is attached to F(0) by a central stalk formed by the gamma and epsilon chains, while a peripheral stalk is formed by the delta and b chains.</text>
</comment>
<evidence type="ECO:0000256" key="7">
    <source>
        <dbReference type="ARBA" id="ARBA00023136"/>
    </source>
</evidence>
<dbReference type="PANTHER" id="PTHR34264">
    <property type="entry name" value="ATP SYNTHASE SUBUNIT B, CHLOROPLASTIC"/>
    <property type="match status" value="1"/>
</dbReference>
<evidence type="ECO:0000256" key="13">
    <source>
        <dbReference type="RuleBase" id="RU003848"/>
    </source>
</evidence>
<feature type="transmembrane region" description="Helical" evidence="12">
    <location>
        <begin position="45"/>
        <end position="63"/>
    </location>
</feature>
<keyword evidence="6 12" id="KW-0406">Ion transport</keyword>
<dbReference type="CDD" id="cd06503">
    <property type="entry name" value="ATP-synt_Fo_b"/>
    <property type="match status" value="1"/>
</dbReference>
<evidence type="ECO:0000313" key="15">
    <source>
        <dbReference type="EMBL" id="SBW03519.1"/>
    </source>
</evidence>
<dbReference type="Pfam" id="PF00430">
    <property type="entry name" value="ATP-synt_B"/>
    <property type="match status" value="1"/>
</dbReference>
<keyword evidence="5 12" id="KW-1133">Transmembrane helix</keyword>
<keyword evidence="2 12" id="KW-0138">CF(0)</keyword>
<evidence type="ECO:0000256" key="3">
    <source>
        <dbReference type="ARBA" id="ARBA00022692"/>
    </source>
</evidence>
<comment type="function">
    <text evidence="9 12">F(1)F(0) ATP synthase produces ATP from ADP in the presence of a proton or sodium gradient. F-type ATPases consist of two structural domains, F(1) containing the extramembraneous catalytic core and F(0) containing the membrane proton channel, linked together by a central stalk and a peripheral stalk. During catalysis, ATP synthesis in the catalytic domain of F(1) is coupled via a rotary mechanism of the central stalk subunits to proton translocation.</text>
</comment>
<comment type="function">
    <text evidence="10">Component of the F(0) channel, it forms part of the peripheral stalk, linking F(1) to F(0). The b'-subunit is a diverged and duplicated form of b found in plants and photosynthetic bacteria.</text>
</comment>
<dbReference type="RefSeq" id="WP_192113069.1">
    <property type="nucleotide sequence ID" value="NZ_CABSIF010000003.1"/>
</dbReference>
<gene>
    <name evidence="12 15" type="primary">atpF</name>
    <name evidence="15" type="ORF">KM92DES2_11805</name>
</gene>
<keyword evidence="1 12" id="KW-0813">Transport</keyword>
<feature type="coiled-coil region" evidence="14">
    <location>
        <begin position="64"/>
        <end position="112"/>
    </location>
</feature>
<protein>
    <recommendedName>
        <fullName evidence="12">ATP synthase subunit b</fullName>
    </recommendedName>
    <alternativeName>
        <fullName evidence="12">ATP synthase F(0) sector subunit b</fullName>
    </alternativeName>
    <alternativeName>
        <fullName evidence="12">ATPase subunit I</fullName>
    </alternativeName>
    <alternativeName>
        <fullName evidence="12">F-type ATPase subunit b</fullName>
        <shortName evidence="12">F-ATPase subunit b</shortName>
    </alternativeName>
</protein>
<keyword evidence="7 12" id="KW-0472">Membrane</keyword>
<keyword evidence="3 12" id="KW-0812">Transmembrane</keyword>
<comment type="similarity">
    <text evidence="12 13">Belongs to the ATPase B chain family.</text>
</comment>
<reference evidence="15" key="1">
    <citation type="submission" date="2016-04" db="EMBL/GenBank/DDBJ databases">
        <authorList>
            <person name="Evans L.H."/>
            <person name="Alamgir A."/>
            <person name="Owens N."/>
            <person name="Weber N.D."/>
            <person name="Virtaneva K."/>
            <person name="Barbian K."/>
            <person name="Babar A."/>
            <person name="Rosenke K."/>
        </authorList>
    </citation>
    <scope>NUCLEOTIDE SEQUENCE</scope>
    <source>
        <strain evidence="15">92-2</strain>
    </source>
</reference>
<name>A0A212JVN3_9BACT</name>
<keyword evidence="4 12" id="KW-0375">Hydrogen ion transport</keyword>
<dbReference type="GO" id="GO:0005886">
    <property type="term" value="C:plasma membrane"/>
    <property type="evidence" value="ECO:0007669"/>
    <property type="project" value="UniProtKB-SubCell"/>
</dbReference>
<evidence type="ECO:0000256" key="5">
    <source>
        <dbReference type="ARBA" id="ARBA00022989"/>
    </source>
</evidence>
<organism evidence="15">
    <name type="scientific">uncultured Desulfovibrio sp</name>
    <dbReference type="NCBI Taxonomy" id="167968"/>
    <lineage>
        <taxon>Bacteria</taxon>
        <taxon>Pseudomonadati</taxon>
        <taxon>Thermodesulfobacteriota</taxon>
        <taxon>Desulfovibrionia</taxon>
        <taxon>Desulfovibrionales</taxon>
        <taxon>Desulfovibrionaceae</taxon>
        <taxon>Desulfovibrio</taxon>
        <taxon>environmental samples</taxon>
    </lineage>
</organism>
<evidence type="ECO:0000256" key="8">
    <source>
        <dbReference type="ARBA" id="ARBA00023310"/>
    </source>
</evidence>
<dbReference type="GO" id="GO:0012505">
    <property type="term" value="C:endomembrane system"/>
    <property type="evidence" value="ECO:0007669"/>
    <property type="project" value="UniProtKB-SubCell"/>
</dbReference>
<evidence type="ECO:0000256" key="4">
    <source>
        <dbReference type="ARBA" id="ARBA00022781"/>
    </source>
</evidence>
<keyword evidence="14" id="KW-0175">Coiled coil</keyword>
<dbReference type="HAMAP" id="MF_01398">
    <property type="entry name" value="ATP_synth_b_bprime"/>
    <property type="match status" value="1"/>
</dbReference>
<dbReference type="AlphaFoldDB" id="A0A212JVN3"/>
<keyword evidence="12" id="KW-1003">Cell membrane</keyword>
<proteinExistence type="inferred from homology"/>
<keyword evidence="8 12" id="KW-0066">ATP synthesis</keyword>